<evidence type="ECO:0000313" key="2">
    <source>
        <dbReference type="EMBL" id="KAL0201729.1"/>
    </source>
</evidence>
<reference evidence="2 3" key="1">
    <citation type="submission" date="2024-05" db="EMBL/GenBank/DDBJ databases">
        <title>Genome sequencing and assembly of Indian major carp, Cirrhinus mrigala (Hamilton, 1822).</title>
        <authorList>
            <person name="Mohindra V."/>
            <person name="Chowdhury L.M."/>
            <person name="Lal K."/>
            <person name="Jena J.K."/>
        </authorList>
    </citation>
    <scope>NUCLEOTIDE SEQUENCE [LARGE SCALE GENOMIC DNA]</scope>
    <source>
        <strain evidence="2">CM1030</strain>
        <tissue evidence="2">Blood</tissue>
    </source>
</reference>
<protein>
    <recommendedName>
        <fullName evidence="4">LRRNT domain-containing protein</fullName>
    </recommendedName>
</protein>
<feature type="chain" id="PRO_5044868507" description="LRRNT domain-containing protein" evidence="1">
    <location>
        <begin position="21"/>
        <end position="54"/>
    </location>
</feature>
<evidence type="ECO:0008006" key="4">
    <source>
        <dbReference type="Google" id="ProtNLM"/>
    </source>
</evidence>
<gene>
    <name evidence="2" type="ORF">M9458_004916</name>
</gene>
<feature type="signal peptide" evidence="1">
    <location>
        <begin position="1"/>
        <end position="20"/>
    </location>
</feature>
<sequence>MNPPQLSAVLVLMLAQLCASSVGCPSGCRCYSLTVECGSIGLKEIPQGIAHVTQ</sequence>
<dbReference type="AlphaFoldDB" id="A0ABD0RTC2"/>
<evidence type="ECO:0000313" key="3">
    <source>
        <dbReference type="Proteomes" id="UP001529510"/>
    </source>
</evidence>
<name>A0ABD0RTC2_CIRMR</name>
<dbReference type="Proteomes" id="UP001529510">
    <property type="component" value="Unassembled WGS sequence"/>
</dbReference>
<proteinExistence type="predicted"/>
<dbReference type="EMBL" id="JAMKFB020000002">
    <property type="protein sequence ID" value="KAL0201729.1"/>
    <property type="molecule type" value="Genomic_DNA"/>
</dbReference>
<accession>A0ABD0RTC2</accession>
<keyword evidence="1" id="KW-0732">Signal</keyword>
<keyword evidence="3" id="KW-1185">Reference proteome</keyword>
<evidence type="ECO:0000256" key="1">
    <source>
        <dbReference type="SAM" id="SignalP"/>
    </source>
</evidence>
<feature type="non-terminal residue" evidence="2">
    <location>
        <position position="54"/>
    </location>
</feature>
<comment type="caution">
    <text evidence="2">The sequence shown here is derived from an EMBL/GenBank/DDBJ whole genome shotgun (WGS) entry which is preliminary data.</text>
</comment>
<organism evidence="2 3">
    <name type="scientific">Cirrhinus mrigala</name>
    <name type="common">Mrigala</name>
    <dbReference type="NCBI Taxonomy" id="683832"/>
    <lineage>
        <taxon>Eukaryota</taxon>
        <taxon>Metazoa</taxon>
        <taxon>Chordata</taxon>
        <taxon>Craniata</taxon>
        <taxon>Vertebrata</taxon>
        <taxon>Euteleostomi</taxon>
        <taxon>Actinopterygii</taxon>
        <taxon>Neopterygii</taxon>
        <taxon>Teleostei</taxon>
        <taxon>Ostariophysi</taxon>
        <taxon>Cypriniformes</taxon>
        <taxon>Cyprinidae</taxon>
        <taxon>Labeoninae</taxon>
        <taxon>Labeonini</taxon>
        <taxon>Cirrhinus</taxon>
    </lineage>
</organism>